<gene>
    <name evidence="1" type="ORF">NCTC12126_05516</name>
</gene>
<evidence type="ECO:0000313" key="1">
    <source>
        <dbReference type="EMBL" id="VFS44224.1"/>
    </source>
</evidence>
<dbReference type="AlphaFoldDB" id="A0A484Z6Z9"/>
<organism evidence="1 2">
    <name type="scientific">Enterobacter cancerogenus</name>
    <dbReference type="NCBI Taxonomy" id="69218"/>
    <lineage>
        <taxon>Bacteria</taxon>
        <taxon>Pseudomonadati</taxon>
        <taxon>Pseudomonadota</taxon>
        <taxon>Gammaproteobacteria</taxon>
        <taxon>Enterobacterales</taxon>
        <taxon>Enterobacteriaceae</taxon>
        <taxon>Enterobacter</taxon>
        <taxon>Enterobacter cloacae complex</taxon>
    </lineage>
</organism>
<proteinExistence type="predicted"/>
<dbReference type="Proteomes" id="UP000351155">
    <property type="component" value="Unassembled WGS sequence"/>
</dbReference>
<sequence length="84" mass="9347">MPAQLPLLLGPESKVAKREDLATVGVNSYVSPGMCATKKAAGDMYGSRQKLWDMTYLYKEIEDFAKIFNVEDRGQAVIADFKKT</sequence>
<protein>
    <submittedName>
        <fullName evidence="1">Periplasmic binding protein</fullName>
    </submittedName>
</protein>
<dbReference type="Gene3D" id="3.40.50.1980">
    <property type="entry name" value="Nitrogenase molybdenum iron protein domain"/>
    <property type="match status" value="1"/>
</dbReference>
<evidence type="ECO:0000313" key="2">
    <source>
        <dbReference type="Proteomes" id="UP000351155"/>
    </source>
</evidence>
<dbReference type="EMBL" id="CAADIW010000072">
    <property type="protein sequence ID" value="VFS44224.1"/>
    <property type="molecule type" value="Genomic_DNA"/>
</dbReference>
<accession>A0A484Z6Z9</accession>
<name>A0A484Z6Z9_9ENTR</name>
<reference evidence="1 2" key="1">
    <citation type="submission" date="2019-03" db="EMBL/GenBank/DDBJ databases">
        <authorList>
            <consortium name="Pathogen Informatics"/>
        </authorList>
    </citation>
    <scope>NUCLEOTIDE SEQUENCE [LARGE SCALE GENOMIC DNA]</scope>
    <source>
        <strain evidence="1 2">NCTC12126</strain>
    </source>
</reference>